<evidence type="ECO:0000313" key="1">
    <source>
        <dbReference type="EMBL" id="TDQ55043.1"/>
    </source>
</evidence>
<dbReference type="PANTHER" id="PTHR43434:SF1">
    <property type="entry name" value="PHOSPHOGLYCOLATE PHOSPHATASE"/>
    <property type="match status" value="1"/>
</dbReference>
<reference evidence="1 2" key="1">
    <citation type="submission" date="2019-03" db="EMBL/GenBank/DDBJ databases">
        <title>Genomic Encyclopedia of Type Strains, Phase IV (KMG-IV): sequencing the most valuable type-strain genomes for metagenomic binning, comparative biology and taxonomic classification.</title>
        <authorList>
            <person name="Goeker M."/>
        </authorList>
    </citation>
    <scope>NUCLEOTIDE SEQUENCE [LARGE SCALE GENOMIC DNA]</scope>
    <source>
        <strain evidence="1 2">DSM 46770</strain>
    </source>
</reference>
<dbReference type="InterPro" id="IPR023214">
    <property type="entry name" value="HAD_sf"/>
</dbReference>
<proteinExistence type="predicted"/>
<dbReference type="OrthoDB" id="9781769at2"/>
<dbReference type="InterPro" id="IPR036412">
    <property type="entry name" value="HAD-like_sf"/>
</dbReference>
<dbReference type="InterPro" id="IPR050155">
    <property type="entry name" value="HAD-like_hydrolase_sf"/>
</dbReference>
<accession>A0A4R6V4C5</accession>
<keyword evidence="1" id="KW-0378">Hydrolase</keyword>
<dbReference type="Gene3D" id="1.10.150.240">
    <property type="entry name" value="Putative phosphatase, domain 2"/>
    <property type="match status" value="1"/>
</dbReference>
<dbReference type="Pfam" id="PF00702">
    <property type="entry name" value="Hydrolase"/>
    <property type="match status" value="1"/>
</dbReference>
<dbReference type="RefSeq" id="WP_133739629.1">
    <property type="nucleotide sequence ID" value="NZ_SNYN01000001.1"/>
</dbReference>
<dbReference type="SUPFAM" id="SSF56784">
    <property type="entry name" value="HAD-like"/>
    <property type="match status" value="1"/>
</dbReference>
<dbReference type="Gene3D" id="3.40.50.1000">
    <property type="entry name" value="HAD superfamily/HAD-like"/>
    <property type="match status" value="1"/>
</dbReference>
<dbReference type="SFLD" id="SFLDS00003">
    <property type="entry name" value="Haloacid_Dehalogenase"/>
    <property type="match status" value="1"/>
</dbReference>
<comment type="caution">
    <text evidence="1">The sequence shown here is derived from an EMBL/GenBank/DDBJ whole genome shotgun (WGS) entry which is preliminary data.</text>
</comment>
<dbReference type="Proteomes" id="UP000295281">
    <property type="component" value="Unassembled WGS sequence"/>
</dbReference>
<keyword evidence="2" id="KW-1185">Reference proteome</keyword>
<sequence length="229" mass="24875">MTLLLWDVDHTLIETGGVGTEVFGDAFKKATGRPMTAGMVRAAGHTEPTLFMRTLELNGVEPSPECFTVFSRAQAEGYRSRLRVLKTRGRALPGTTELLRELDRRSDVIQTVLTGNTRESAQIKLEAFGLTPYLHLEIGAYGDEAPDRPALVAIARKRVQNRYKTIVTPDTTILIGDTPQDIKAAHIGGARVIAIATGSSTVEDLSGADLVLPSLAEEEHVHSLIEFIA</sequence>
<protein>
    <submittedName>
        <fullName evidence="1">Phosphoglycolate phosphatase-like HAD superfamily hydrolase</fullName>
    </submittedName>
</protein>
<name>A0A4R6V4C5_9ACTN</name>
<gene>
    <name evidence="1" type="ORF">EV190_101365</name>
</gene>
<dbReference type="PANTHER" id="PTHR43434">
    <property type="entry name" value="PHOSPHOGLYCOLATE PHOSPHATASE"/>
    <property type="match status" value="1"/>
</dbReference>
<dbReference type="AlphaFoldDB" id="A0A4R6V4C5"/>
<dbReference type="SFLD" id="SFLDG01129">
    <property type="entry name" value="C1.5:_HAD__Beta-PGM__Phosphata"/>
    <property type="match status" value="1"/>
</dbReference>
<organism evidence="1 2">
    <name type="scientific">Actinorugispora endophytica</name>
    <dbReference type="NCBI Taxonomy" id="1605990"/>
    <lineage>
        <taxon>Bacteria</taxon>
        <taxon>Bacillati</taxon>
        <taxon>Actinomycetota</taxon>
        <taxon>Actinomycetes</taxon>
        <taxon>Streptosporangiales</taxon>
        <taxon>Nocardiopsidaceae</taxon>
        <taxon>Actinorugispora</taxon>
    </lineage>
</organism>
<evidence type="ECO:0000313" key="2">
    <source>
        <dbReference type="Proteomes" id="UP000295281"/>
    </source>
</evidence>
<dbReference type="GO" id="GO:0006281">
    <property type="term" value="P:DNA repair"/>
    <property type="evidence" value="ECO:0007669"/>
    <property type="project" value="TreeGrafter"/>
</dbReference>
<dbReference type="GO" id="GO:0008967">
    <property type="term" value="F:phosphoglycolate phosphatase activity"/>
    <property type="evidence" value="ECO:0007669"/>
    <property type="project" value="TreeGrafter"/>
</dbReference>
<dbReference type="EMBL" id="SNYN01000001">
    <property type="protein sequence ID" value="TDQ55043.1"/>
    <property type="molecule type" value="Genomic_DNA"/>
</dbReference>
<dbReference type="InterPro" id="IPR023198">
    <property type="entry name" value="PGP-like_dom2"/>
</dbReference>